<feature type="region of interest" description="Disordered" evidence="1">
    <location>
        <begin position="753"/>
        <end position="787"/>
    </location>
</feature>
<feature type="compositionally biased region" description="Gly residues" evidence="1">
    <location>
        <begin position="222"/>
        <end position="235"/>
    </location>
</feature>
<feature type="region of interest" description="Disordered" evidence="1">
    <location>
        <begin position="719"/>
        <end position="739"/>
    </location>
</feature>
<keyword evidence="3" id="KW-1185">Reference proteome</keyword>
<dbReference type="EMBL" id="BFEA01000828">
    <property type="protein sequence ID" value="GBG90640.1"/>
    <property type="molecule type" value="Genomic_DNA"/>
</dbReference>
<feature type="compositionally biased region" description="Acidic residues" evidence="1">
    <location>
        <begin position="365"/>
        <end position="375"/>
    </location>
</feature>
<feature type="compositionally biased region" description="Acidic residues" evidence="1">
    <location>
        <begin position="44"/>
        <end position="59"/>
    </location>
</feature>
<feature type="compositionally biased region" description="Basic and acidic residues" evidence="1">
    <location>
        <begin position="552"/>
        <end position="561"/>
    </location>
</feature>
<gene>
    <name evidence="2" type="ORF">CBR_g50986</name>
</gene>
<dbReference type="AlphaFoldDB" id="A0A388M7W9"/>
<evidence type="ECO:0000256" key="1">
    <source>
        <dbReference type="SAM" id="MobiDB-lite"/>
    </source>
</evidence>
<feature type="compositionally biased region" description="Basic and acidic residues" evidence="1">
    <location>
        <begin position="334"/>
        <end position="343"/>
    </location>
</feature>
<evidence type="ECO:0000313" key="3">
    <source>
        <dbReference type="Proteomes" id="UP000265515"/>
    </source>
</evidence>
<feature type="region of interest" description="Disordered" evidence="1">
    <location>
        <begin position="89"/>
        <end position="293"/>
    </location>
</feature>
<feature type="compositionally biased region" description="Basic and acidic residues" evidence="1">
    <location>
        <begin position="125"/>
        <end position="151"/>
    </location>
</feature>
<feature type="region of interest" description="Disordered" evidence="1">
    <location>
        <begin position="331"/>
        <end position="444"/>
    </location>
</feature>
<feature type="compositionally biased region" description="Basic and acidic residues" evidence="1">
    <location>
        <begin position="9"/>
        <end position="19"/>
    </location>
</feature>
<feature type="region of interest" description="Disordered" evidence="1">
    <location>
        <begin position="487"/>
        <end position="587"/>
    </location>
</feature>
<feature type="compositionally biased region" description="Basic and acidic residues" evidence="1">
    <location>
        <begin position="199"/>
        <end position="212"/>
    </location>
</feature>
<feature type="compositionally biased region" description="Acidic residues" evidence="1">
    <location>
        <begin position="431"/>
        <end position="440"/>
    </location>
</feature>
<proteinExistence type="predicted"/>
<feature type="compositionally biased region" description="Basic and acidic residues" evidence="1">
    <location>
        <begin position="520"/>
        <end position="540"/>
    </location>
</feature>
<feature type="compositionally biased region" description="Basic and acidic residues" evidence="1">
    <location>
        <begin position="354"/>
        <end position="364"/>
    </location>
</feature>
<name>A0A388M7W9_CHABU</name>
<feature type="compositionally biased region" description="Low complexity" evidence="1">
    <location>
        <begin position="376"/>
        <end position="389"/>
    </location>
</feature>
<dbReference type="Proteomes" id="UP000265515">
    <property type="component" value="Unassembled WGS sequence"/>
</dbReference>
<feature type="region of interest" description="Disordered" evidence="1">
    <location>
        <begin position="1"/>
        <end position="65"/>
    </location>
</feature>
<dbReference type="Gramene" id="GBG90640">
    <property type="protein sequence ID" value="GBG90640"/>
    <property type="gene ID" value="CBR_g50986"/>
</dbReference>
<sequence>MQRQIVAFRETRPSHRRSVESIFGRRATELRPYPEGGDTAPADAADDEADDEWTDDDDAPVSGDVTAERVYYTYGAGRDGAASYTSVITDDVPSGGRASAPSTEQASAMARHRPVDLAGGSGADVRVDDLGEHAPRQGLRSEGRPWEVRSDDEGDDEAWDEEEEVALQDRWFAPSHHPIAAPTEGPRRSARLASGAGGERTRDSVGRGERTPSDAGIQRGPGTQGEGMPSTGGGQRPHDSEGRGGISSPSDAGVRPRSQSQLRTDDFDMEGLGASLGDLSAQGRGCGSSAEVRTDDFILRGGVQSEERYARLDRQAEEQLERMPRWESLPAYLEEQRRQRELETGIQGGGDAEDPGHLGVHEEAVGEEFADEGQDADAGGRSSARRQGGAEIGGDEGEDDDVAGGSPPRGHATGESGGDGDTAGHEGDDGAEREDEQAEDDPYRLALVLRDARVPPLRSAAAGASTFYDADALAQALIDDPFLHMGRKSGKTRAPGRVYSPPPFVVQSPHWSGSSLSGARGRESGEAEVGSGKRNDRGRDSGGSMAPPPARATEEERHAGEETPAPGATHTRDSPPPVRGGVGGGWSAHRRVSDRLWGDYDAGRGVFAGRTSAQTQLAEGGSGRPSLQMAGHVLGMGRVVARRSLVIPIQTPGTSADIREGQRYSSGEEGLLMRPGERRHRGIEDVQTVEALEARLTADIAARQATLDALQREREEIAAQAAEDDDTGTESEAIETTVRRHRAAVAAAAAAAQAANINGAQGKGGGGRGGRTRGPPGHPPSGRGRAR</sequence>
<evidence type="ECO:0000313" key="2">
    <source>
        <dbReference type="EMBL" id="GBG90640.1"/>
    </source>
</evidence>
<accession>A0A388M7W9</accession>
<reference evidence="2 3" key="1">
    <citation type="journal article" date="2018" name="Cell">
        <title>The Chara Genome: Secondary Complexity and Implications for Plant Terrestrialization.</title>
        <authorList>
            <person name="Nishiyama T."/>
            <person name="Sakayama H."/>
            <person name="Vries J.D."/>
            <person name="Buschmann H."/>
            <person name="Saint-Marcoux D."/>
            <person name="Ullrich K.K."/>
            <person name="Haas F.B."/>
            <person name="Vanderstraeten L."/>
            <person name="Becker D."/>
            <person name="Lang D."/>
            <person name="Vosolsobe S."/>
            <person name="Rombauts S."/>
            <person name="Wilhelmsson P.K.I."/>
            <person name="Janitza P."/>
            <person name="Kern R."/>
            <person name="Heyl A."/>
            <person name="Rumpler F."/>
            <person name="Villalobos L.I.A.C."/>
            <person name="Clay J.M."/>
            <person name="Skokan R."/>
            <person name="Toyoda A."/>
            <person name="Suzuki Y."/>
            <person name="Kagoshima H."/>
            <person name="Schijlen E."/>
            <person name="Tajeshwar N."/>
            <person name="Catarino B."/>
            <person name="Hetherington A.J."/>
            <person name="Saltykova A."/>
            <person name="Bonnot C."/>
            <person name="Breuninger H."/>
            <person name="Symeonidi A."/>
            <person name="Radhakrishnan G.V."/>
            <person name="Van Nieuwerburgh F."/>
            <person name="Deforce D."/>
            <person name="Chang C."/>
            <person name="Karol K.G."/>
            <person name="Hedrich R."/>
            <person name="Ulvskov P."/>
            <person name="Glockner G."/>
            <person name="Delwiche C.F."/>
            <person name="Petrasek J."/>
            <person name="Van de Peer Y."/>
            <person name="Friml J."/>
            <person name="Beilby M."/>
            <person name="Dolan L."/>
            <person name="Kohara Y."/>
            <person name="Sugano S."/>
            <person name="Fujiyama A."/>
            <person name="Delaux P.-M."/>
            <person name="Quint M."/>
            <person name="TheiBen G."/>
            <person name="Hagemann M."/>
            <person name="Harholt J."/>
            <person name="Dunand C."/>
            <person name="Zachgo S."/>
            <person name="Langdale J."/>
            <person name="Maumus F."/>
            <person name="Straeten D.V.D."/>
            <person name="Gould S.B."/>
            <person name="Rensing S.A."/>
        </authorList>
    </citation>
    <scope>NUCLEOTIDE SEQUENCE [LARGE SCALE GENOMIC DNA]</scope>
    <source>
        <strain evidence="2 3">S276</strain>
    </source>
</reference>
<feature type="compositionally biased region" description="Acidic residues" evidence="1">
    <location>
        <begin position="152"/>
        <end position="166"/>
    </location>
</feature>
<feature type="compositionally biased region" description="Acidic residues" evidence="1">
    <location>
        <begin position="393"/>
        <end position="402"/>
    </location>
</feature>
<comment type="caution">
    <text evidence="2">The sequence shown here is derived from an EMBL/GenBank/DDBJ whole genome shotgun (WGS) entry which is preliminary data.</text>
</comment>
<organism evidence="2 3">
    <name type="scientific">Chara braunii</name>
    <name type="common">Braun's stonewort</name>
    <dbReference type="NCBI Taxonomy" id="69332"/>
    <lineage>
        <taxon>Eukaryota</taxon>
        <taxon>Viridiplantae</taxon>
        <taxon>Streptophyta</taxon>
        <taxon>Charophyceae</taxon>
        <taxon>Charales</taxon>
        <taxon>Characeae</taxon>
        <taxon>Chara</taxon>
    </lineage>
</organism>
<feature type="compositionally biased region" description="Acidic residues" evidence="1">
    <location>
        <begin position="722"/>
        <end position="733"/>
    </location>
</feature>
<protein>
    <submittedName>
        <fullName evidence="2">Uncharacterized protein</fullName>
    </submittedName>
</protein>